<accession>A4U1N6</accession>
<dbReference type="AlphaFoldDB" id="A4U1N6"/>
<evidence type="ECO:0000256" key="1">
    <source>
        <dbReference type="SAM" id="MobiDB-lite"/>
    </source>
</evidence>
<feature type="compositionally biased region" description="Polar residues" evidence="1">
    <location>
        <begin position="36"/>
        <end position="47"/>
    </location>
</feature>
<feature type="region of interest" description="Disordered" evidence="1">
    <location>
        <begin position="23"/>
        <end position="47"/>
    </location>
</feature>
<gene>
    <name evidence="2" type="ORF">MGR_3146</name>
</gene>
<dbReference type="EMBL" id="CU459003">
    <property type="protein sequence ID" value="CAM76793.1"/>
    <property type="molecule type" value="Genomic_DNA"/>
</dbReference>
<protein>
    <submittedName>
        <fullName evidence="2">Uncharacterized protein</fullName>
    </submittedName>
</protein>
<organism evidence="2">
    <name type="scientific">Magnetospirillum gryphiswaldense</name>
    <dbReference type="NCBI Taxonomy" id="55518"/>
    <lineage>
        <taxon>Bacteria</taxon>
        <taxon>Pseudomonadati</taxon>
        <taxon>Pseudomonadota</taxon>
        <taxon>Alphaproteobacteria</taxon>
        <taxon>Rhodospirillales</taxon>
        <taxon>Rhodospirillaceae</taxon>
        <taxon>Magnetospirillum</taxon>
    </lineage>
</organism>
<sequence length="47" mass="5478">MGLYIRLNQSFINRSFRAEIKQGKPASRMARLRTTPLPSEPQNIRYA</sequence>
<evidence type="ECO:0000313" key="2">
    <source>
        <dbReference type="EMBL" id="CAM76793.1"/>
    </source>
</evidence>
<name>A4U1N6_9PROT</name>
<reference evidence="2" key="1">
    <citation type="journal article" date="2007" name="J. Bacteriol.">
        <title>Comparative genome analysis of four magnetotactic bacteria reveals a complex set of group-specific genes implicated in magnetosome biomineralization and function.</title>
        <authorList>
            <person name="Richter M."/>
            <person name="Kube M."/>
            <person name="Bazylinski D.A."/>
            <person name="Lombardot T."/>
            <person name="Gloeckner F.O."/>
            <person name="Reinhardt R."/>
            <person name="Schueler D."/>
        </authorList>
    </citation>
    <scope>NUCLEOTIDE SEQUENCE</scope>
    <source>
        <strain evidence="2">MSR-1</strain>
    </source>
</reference>
<proteinExistence type="predicted"/>